<comment type="caution">
    <text evidence="2">The sequence shown here is derived from an EMBL/GenBank/DDBJ whole genome shotgun (WGS) entry which is preliminary data.</text>
</comment>
<evidence type="ECO:0000313" key="2">
    <source>
        <dbReference type="EMBL" id="GAA4021114.1"/>
    </source>
</evidence>
<dbReference type="Pfam" id="PF01381">
    <property type="entry name" value="HTH_3"/>
    <property type="match status" value="1"/>
</dbReference>
<protein>
    <recommendedName>
        <fullName evidence="1">HTH cro/C1-type domain-containing protein</fullName>
    </recommendedName>
</protein>
<evidence type="ECO:0000259" key="1">
    <source>
        <dbReference type="PROSITE" id="PS50943"/>
    </source>
</evidence>
<dbReference type="Proteomes" id="UP001501353">
    <property type="component" value="Unassembled WGS sequence"/>
</dbReference>
<gene>
    <name evidence="2" type="ORF">GCM10022212_17490</name>
</gene>
<accession>A0ABP7T5A2</accession>
<organism evidence="2 3">
    <name type="scientific">Actimicrobium antarcticum</name>
    <dbReference type="NCBI Taxonomy" id="1051899"/>
    <lineage>
        <taxon>Bacteria</taxon>
        <taxon>Pseudomonadati</taxon>
        <taxon>Pseudomonadota</taxon>
        <taxon>Betaproteobacteria</taxon>
        <taxon>Burkholderiales</taxon>
        <taxon>Oxalobacteraceae</taxon>
        <taxon>Actimicrobium</taxon>
    </lineage>
</organism>
<reference evidence="3" key="1">
    <citation type="journal article" date="2019" name="Int. J. Syst. Evol. Microbiol.">
        <title>The Global Catalogue of Microorganisms (GCM) 10K type strain sequencing project: providing services to taxonomists for standard genome sequencing and annotation.</title>
        <authorList>
            <consortium name="The Broad Institute Genomics Platform"/>
            <consortium name="The Broad Institute Genome Sequencing Center for Infectious Disease"/>
            <person name="Wu L."/>
            <person name="Ma J."/>
        </authorList>
    </citation>
    <scope>NUCLEOTIDE SEQUENCE [LARGE SCALE GENOMIC DNA]</scope>
    <source>
        <strain evidence="3">JCM 16673</strain>
    </source>
</reference>
<name>A0ABP7T5A2_9BURK</name>
<keyword evidence="3" id="KW-1185">Reference proteome</keyword>
<dbReference type="CDD" id="cd00093">
    <property type="entry name" value="HTH_XRE"/>
    <property type="match status" value="1"/>
</dbReference>
<dbReference type="SUPFAM" id="SSF47413">
    <property type="entry name" value="lambda repressor-like DNA-binding domains"/>
    <property type="match status" value="1"/>
</dbReference>
<dbReference type="SMART" id="SM00530">
    <property type="entry name" value="HTH_XRE"/>
    <property type="match status" value="1"/>
</dbReference>
<dbReference type="RefSeq" id="WP_344762907.1">
    <property type="nucleotide sequence ID" value="NZ_BAAAZE010000008.1"/>
</dbReference>
<dbReference type="PROSITE" id="PS50943">
    <property type="entry name" value="HTH_CROC1"/>
    <property type="match status" value="1"/>
</dbReference>
<evidence type="ECO:0000313" key="3">
    <source>
        <dbReference type="Proteomes" id="UP001501353"/>
    </source>
</evidence>
<proteinExistence type="predicted"/>
<feature type="domain" description="HTH cro/C1-type" evidence="1">
    <location>
        <begin position="14"/>
        <end position="68"/>
    </location>
</feature>
<dbReference type="Gene3D" id="1.10.260.40">
    <property type="entry name" value="lambda repressor-like DNA-binding domains"/>
    <property type="match status" value="1"/>
</dbReference>
<dbReference type="EMBL" id="BAAAZE010000008">
    <property type="protein sequence ID" value="GAA4021114.1"/>
    <property type="molecule type" value="Genomic_DNA"/>
</dbReference>
<dbReference type="InterPro" id="IPR001387">
    <property type="entry name" value="Cro/C1-type_HTH"/>
</dbReference>
<dbReference type="InterPro" id="IPR010982">
    <property type="entry name" value="Lambda_DNA-bd_dom_sf"/>
</dbReference>
<sequence>MVLKIDNQQIIALLIARRRELKITQEELARRAGVNRRTIYAIEAGTSDVGLRRLLRVLMALDLSMSITPGIGRPTESQLAEFFKEDDE</sequence>